<gene>
    <name evidence="2" type="ORF">SAMN05444272_2130</name>
</gene>
<feature type="compositionally biased region" description="Basic and acidic residues" evidence="1">
    <location>
        <begin position="338"/>
        <end position="355"/>
    </location>
</feature>
<keyword evidence="3" id="KW-1185">Reference proteome</keyword>
<organism evidence="2 3">
    <name type="scientific">Roseibium suaedae</name>
    <dbReference type="NCBI Taxonomy" id="735517"/>
    <lineage>
        <taxon>Bacteria</taxon>
        <taxon>Pseudomonadati</taxon>
        <taxon>Pseudomonadota</taxon>
        <taxon>Alphaproteobacteria</taxon>
        <taxon>Hyphomicrobiales</taxon>
        <taxon>Stappiaceae</taxon>
        <taxon>Roseibium</taxon>
    </lineage>
</organism>
<reference evidence="2 3" key="1">
    <citation type="submission" date="2016-11" db="EMBL/GenBank/DDBJ databases">
        <authorList>
            <person name="Jaros S."/>
            <person name="Januszkiewicz K."/>
            <person name="Wedrychowicz H."/>
        </authorList>
    </citation>
    <scope>NUCLEOTIDE SEQUENCE [LARGE SCALE GENOMIC DNA]</scope>
    <source>
        <strain evidence="2 3">DSM 22153</strain>
    </source>
</reference>
<dbReference type="Proteomes" id="UP000186002">
    <property type="component" value="Unassembled WGS sequence"/>
</dbReference>
<evidence type="ECO:0000313" key="2">
    <source>
        <dbReference type="EMBL" id="SHM24402.1"/>
    </source>
</evidence>
<evidence type="ECO:0000256" key="1">
    <source>
        <dbReference type="SAM" id="MobiDB-lite"/>
    </source>
</evidence>
<dbReference type="AlphaFoldDB" id="A0A1M7H6Z9"/>
<dbReference type="Pfam" id="PF10098">
    <property type="entry name" value="DUF2336"/>
    <property type="match status" value="1"/>
</dbReference>
<dbReference type="STRING" id="735517.SAMN05444272_2130"/>
<proteinExistence type="predicted"/>
<feature type="compositionally biased region" description="Basic residues" evidence="1">
    <location>
        <begin position="358"/>
        <end position="368"/>
    </location>
</feature>
<protein>
    <submittedName>
        <fullName evidence="2">Uncharacterized conserved protein, DUF2336 family</fullName>
    </submittedName>
</protein>
<sequence>MTGRKTLVTALSDLFVSTDPEHAEQMSILVGDIIMQVMDELEEETRISLALKMCHHPAAPHDLMARLANDCFPVAEAVLRNSDVLDTTDLEGIARSCSMEHLEAIASRRKVEEAVTGILVDRGDEVVLTTVASNNGAQMANETFDRLVSMVKTYPRLQNALIRRSNLPQTAVRILAGLLTEEMAERVQSMGGDSELTRALAERAVDTVKERAAKLEASRKEAMAFIQKVVDGAVSLDEGIRHFIRNDGLAELGILLAKVSHLPMASVSQLIYGKSEKTLIVVCKATGVSDEGFKNILTVRARKVGLTGQEVAEAIKRYKNFSKEKAVEALDAIRAKTEPKEEVHEELPPEKEGVFRRSLPKKPKPVAV</sequence>
<dbReference type="RefSeq" id="WP_073012789.1">
    <property type="nucleotide sequence ID" value="NZ_FRBW01000002.1"/>
</dbReference>
<dbReference type="InterPro" id="IPR019285">
    <property type="entry name" value="DUF2336"/>
</dbReference>
<dbReference type="EMBL" id="FRBW01000002">
    <property type="protein sequence ID" value="SHM24402.1"/>
    <property type="molecule type" value="Genomic_DNA"/>
</dbReference>
<accession>A0A1M7H6Z9</accession>
<name>A0A1M7H6Z9_9HYPH</name>
<feature type="region of interest" description="Disordered" evidence="1">
    <location>
        <begin position="338"/>
        <end position="368"/>
    </location>
</feature>
<evidence type="ECO:0000313" key="3">
    <source>
        <dbReference type="Proteomes" id="UP000186002"/>
    </source>
</evidence>